<proteinExistence type="predicted"/>
<dbReference type="AlphaFoldDB" id="A0A382DR61"/>
<gene>
    <name evidence="1" type="ORF">METZ01_LOCUS193416</name>
</gene>
<sequence length="195" mass="22541">MKLYTQITKPKGLTSDSLWLPGLQTETIPHRKAWKQSLLLTHIEPLKHYDYDIVELLDERIHCIGPKTYDRLVEMGFTRVEMHGLVAEDIKINSHPLTPCTWLHGDKYARDFGHYTGVTAIQTYKSSLNETSLGKILTEELPSLSEIYVYSNRVLEALETRSNFSKVTLHHTETCTPNQNRWAETKSFYPGEEFD</sequence>
<name>A0A382DR61_9ZZZZ</name>
<reference evidence="1" key="1">
    <citation type="submission" date="2018-05" db="EMBL/GenBank/DDBJ databases">
        <authorList>
            <person name="Lanie J.A."/>
            <person name="Ng W.-L."/>
            <person name="Kazmierczak K.M."/>
            <person name="Andrzejewski T.M."/>
            <person name="Davidsen T.M."/>
            <person name="Wayne K.J."/>
            <person name="Tettelin H."/>
            <person name="Glass J.I."/>
            <person name="Rusch D."/>
            <person name="Podicherti R."/>
            <person name="Tsui H.-C.T."/>
            <person name="Winkler M.E."/>
        </authorList>
    </citation>
    <scope>NUCLEOTIDE SEQUENCE</scope>
</reference>
<dbReference type="EMBL" id="UINC01040539">
    <property type="protein sequence ID" value="SVB40562.1"/>
    <property type="molecule type" value="Genomic_DNA"/>
</dbReference>
<protein>
    <submittedName>
        <fullName evidence="1">Uncharacterized protein</fullName>
    </submittedName>
</protein>
<organism evidence="1">
    <name type="scientific">marine metagenome</name>
    <dbReference type="NCBI Taxonomy" id="408172"/>
    <lineage>
        <taxon>unclassified sequences</taxon>
        <taxon>metagenomes</taxon>
        <taxon>ecological metagenomes</taxon>
    </lineage>
</organism>
<accession>A0A382DR61</accession>
<evidence type="ECO:0000313" key="1">
    <source>
        <dbReference type="EMBL" id="SVB40562.1"/>
    </source>
</evidence>